<reference evidence="1 2" key="1">
    <citation type="journal article" date="2022" name="Hortic Res">
        <title>A haplotype resolved chromosomal level avocado genome allows analysis of novel avocado genes.</title>
        <authorList>
            <person name="Nath O."/>
            <person name="Fletcher S.J."/>
            <person name="Hayward A."/>
            <person name="Shaw L.M."/>
            <person name="Masouleh A.K."/>
            <person name="Furtado A."/>
            <person name="Henry R.J."/>
            <person name="Mitter N."/>
        </authorList>
    </citation>
    <scope>NUCLEOTIDE SEQUENCE [LARGE SCALE GENOMIC DNA]</scope>
    <source>
        <strain evidence="2">cv. Hass</strain>
    </source>
</reference>
<dbReference type="Proteomes" id="UP001234297">
    <property type="component" value="Chromosome 8"/>
</dbReference>
<name>A0ACC2LKU9_PERAE</name>
<evidence type="ECO:0000313" key="2">
    <source>
        <dbReference type="Proteomes" id="UP001234297"/>
    </source>
</evidence>
<comment type="caution">
    <text evidence="1">The sequence shown here is derived from an EMBL/GenBank/DDBJ whole genome shotgun (WGS) entry which is preliminary data.</text>
</comment>
<sequence length="123" mass="13521">MAISNIGTLLLLLTIALAGILLPHNLVVAEDYPCNFRGIMGDCVPSLRKLKPGEEQMPPSEGCCNAVQHTDLTCACNKVNKYFEEIICMDKVVYIANYCKRPRRKCGSYSIGDQPKCGRASIP</sequence>
<gene>
    <name evidence="1" type="ORF">MRB53_027442</name>
</gene>
<accession>A0ACC2LKU9</accession>
<proteinExistence type="predicted"/>
<protein>
    <submittedName>
        <fullName evidence="1">Uncharacterized protein</fullName>
    </submittedName>
</protein>
<dbReference type="EMBL" id="CM056816">
    <property type="protein sequence ID" value="KAJ8634106.1"/>
    <property type="molecule type" value="Genomic_DNA"/>
</dbReference>
<organism evidence="1 2">
    <name type="scientific">Persea americana</name>
    <name type="common">Avocado</name>
    <dbReference type="NCBI Taxonomy" id="3435"/>
    <lineage>
        <taxon>Eukaryota</taxon>
        <taxon>Viridiplantae</taxon>
        <taxon>Streptophyta</taxon>
        <taxon>Embryophyta</taxon>
        <taxon>Tracheophyta</taxon>
        <taxon>Spermatophyta</taxon>
        <taxon>Magnoliopsida</taxon>
        <taxon>Magnoliidae</taxon>
        <taxon>Laurales</taxon>
        <taxon>Lauraceae</taxon>
        <taxon>Persea</taxon>
    </lineage>
</organism>
<keyword evidence="2" id="KW-1185">Reference proteome</keyword>
<evidence type="ECO:0000313" key="1">
    <source>
        <dbReference type="EMBL" id="KAJ8634106.1"/>
    </source>
</evidence>